<evidence type="ECO:0000256" key="4">
    <source>
        <dbReference type="ARBA" id="ARBA00023136"/>
    </source>
</evidence>
<reference evidence="7 8" key="1">
    <citation type="submission" date="2018-10" db="EMBL/GenBank/DDBJ databases">
        <authorList>
            <person name="Perry B.J."/>
            <person name="Sullivan J.T."/>
            <person name="Murphy R.J.T."/>
            <person name="Ramsay J.P."/>
            <person name="Ronson C.W."/>
        </authorList>
    </citation>
    <scope>NUCLEOTIDE SEQUENCE [LARGE SCALE GENOMIC DNA]</scope>
    <source>
        <strain evidence="7 8">R88b</strain>
    </source>
</reference>
<evidence type="ECO:0000313" key="8">
    <source>
        <dbReference type="Proteomes" id="UP000503017"/>
    </source>
</evidence>
<proteinExistence type="predicted"/>
<dbReference type="AlphaFoldDB" id="A0A6M7WH68"/>
<feature type="transmembrane region" description="Helical" evidence="5">
    <location>
        <begin position="181"/>
        <end position="199"/>
    </location>
</feature>
<dbReference type="RefSeq" id="WP_027031645.1">
    <property type="nucleotide sequence ID" value="NZ_CP033367.1"/>
</dbReference>
<dbReference type="InterPro" id="IPR010432">
    <property type="entry name" value="RDD"/>
</dbReference>
<evidence type="ECO:0000256" key="2">
    <source>
        <dbReference type="ARBA" id="ARBA00022692"/>
    </source>
</evidence>
<dbReference type="EMBL" id="CP033367">
    <property type="protein sequence ID" value="QKD01325.1"/>
    <property type="molecule type" value="Genomic_DNA"/>
</dbReference>
<feature type="domain" description="RDD" evidence="6">
    <location>
        <begin position="19"/>
        <end position="255"/>
    </location>
</feature>
<accession>A0A6M7WH68</accession>
<feature type="transmembrane region" description="Helical" evidence="5">
    <location>
        <begin position="24"/>
        <end position="48"/>
    </location>
</feature>
<evidence type="ECO:0000259" key="6">
    <source>
        <dbReference type="Pfam" id="PF06271"/>
    </source>
</evidence>
<protein>
    <recommendedName>
        <fullName evidence="6">RDD domain-containing protein</fullName>
    </recommendedName>
</protein>
<sequence length="265" mass="29299">MTGDRIEVATAMAWPRQGGLWRRCFASVIDYLVVLIPLYFLVAGLFMLTDGGVKGHFGLFLTVCRPGKVHGSLSPERYDWQVCRSSLLGFPVADWAVGTAKASQFAKPETVSIDLNSKGNFRTAALDLGFLDLPALAIYLLVMEMTLGQSVGKRALVLVVYDEHNWQRRGLPLQKAFRRQLIKFLGAFPLVLTGTWSAFQTWGSFPGPAPSYPWWEFVPALAAAGFALGLALIWPLWIGISIALGHEPIHDRIAGTTVRTRETHE</sequence>
<gene>
    <name evidence="7" type="ORF">EB235_07270</name>
</gene>
<keyword evidence="4 5" id="KW-0472">Membrane</keyword>
<keyword evidence="2 5" id="KW-0812">Transmembrane</keyword>
<evidence type="ECO:0000256" key="5">
    <source>
        <dbReference type="SAM" id="Phobius"/>
    </source>
</evidence>
<comment type="subcellular location">
    <subcellularLocation>
        <location evidence="1">Membrane</location>
        <topology evidence="1">Multi-pass membrane protein</topology>
    </subcellularLocation>
</comment>
<dbReference type="Proteomes" id="UP000503017">
    <property type="component" value="Chromosome"/>
</dbReference>
<evidence type="ECO:0000313" key="7">
    <source>
        <dbReference type="EMBL" id="QKD01325.1"/>
    </source>
</evidence>
<dbReference type="Pfam" id="PF06271">
    <property type="entry name" value="RDD"/>
    <property type="match status" value="1"/>
</dbReference>
<evidence type="ECO:0000256" key="3">
    <source>
        <dbReference type="ARBA" id="ARBA00022989"/>
    </source>
</evidence>
<organism evidence="7 8">
    <name type="scientific">Mesorhizobium loti R88b</name>
    <dbReference type="NCBI Taxonomy" id="935548"/>
    <lineage>
        <taxon>Bacteria</taxon>
        <taxon>Pseudomonadati</taxon>
        <taxon>Pseudomonadota</taxon>
        <taxon>Alphaproteobacteria</taxon>
        <taxon>Hyphomicrobiales</taxon>
        <taxon>Phyllobacteriaceae</taxon>
        <taxon>Mesorhizobium</taxon>
    </lineage>
</organism>
<feature type="transmembrane region" description="Helical" evidence="5">
    <location>
        <begin position="219"/>
        <end position="244"/>
    </location>
</feature>
<name>A0A6M7WH68_RHILI</name>
<evidence type="ECO:0000256" key="1">
    <source>
        <dbReference type="ARBA" id="ARBA00004141"/>
    </source>
</evidence>
<dbReference type="GO" id="GO:0016020">
    <property type="term" value="C:membrane"/>
    <property type="evidence" value="ECO:0007669"/>
    <property type="project" value="UniProtKB-SubCell"/>
</dbReference>
<keyword evidence="3 5" id="KW-1133">Transmembrane helix</keyword>